<evidence type="ECO:0000313" key="2">
    <source>
        <dbReference type="Proteomes" id="UP000228596"/>
    </source>
</evidence>
<dbReference type="InterPro" id="IPR036291">
    <property type="entry name" value="NAD(P)-bd_dom_sf"/>
</dbReference>
<evidence type="ECO:0000313" key="1">
    <source>
        <dbReference type="EMBL" id="PIT97391.1"/>
    </source>
</evidence>
<sequence length="72" mass="7512">MGLLDGKIVLLSGVGIGSGIGTATMREVISQGGSPVITCYPAMFERVEEMAEGTHIFPCDFSQEDGIAGMCE</sequence>
<reference evidence="2" key="1">
    <citation type="submission" date="2017-09" db="EMBL/GenBank/DDBJ databases">
        <title>Depth-based differentiation of microbial function through sediment-hosted aquifers and enrichment of novel symbionts in the deep terrestrial subsurface.</title>
        <authorList>
            <person name="Probst A.J."/>
            <person name="Ladd B."/>
            <person name="Jarett J.K."/>
            <person name="Geller-Mcgrath D.E."/>
            <person name="Sieber C.M.K."/>
            <person name="Emerson J.B."/>
            <person name="Anantharaman K."/>
            <person name="Thomas B.C."/>
            <person name="Malmstrom R."/>
            <person name="Stieglmeier M."/>
            <person name="Klingl A."/>
            <person name="Woyke T."/>
            <person name="Ryan C.M."/>
            <person name="Banfield J.F."/>
        </authorList>
    </citation>
    <scope>NUCLEOTIDE SEQUENCE [LARGE SCALE GENOMIC DNA]</scope>
</reference>
<name>A0A2M6WXB1_9BACT</name>
<dbReference type="Gene3D" id="3.40.50.720">
    <property type="entry name" value="NAD(P)-binding Rossmann-like Domain"/>
    <property type="match status" value="1"/>
</dbReference>
<feature type="non-terminal residue" evidence="1">
    <location>
        <position position="72"/>
    </location>
</feature>
<dbReference type="SUPFAM" id="SSF51735">
    <property type="entry name" value="NAD(P)-binding Rossmann-fold domains"/>
    <property type="match status" value="1"/>
</dbReference>
<comment type="caution">
    <text evidence="1">The sequence shown here is derived from an EMBL/GenBank/DDBJ whole genome shotgun (WGS) entry which is preliminary data.</text>
</comment>
<dbReference type="EMBL" id="PEZV01000014">
    <property type="protein sequence ID" value="PIT97391.1"/>
    <property type="molecule type" value="Genomic_DNA"/>
</dbReference>
<accession>A0A2M6WXB1</accession>
<gene>
    <name evidence="1" type="ORF">COT77_01770</name>
</gene>
<organism evidence="1 2">
    <name type="scientific">Candidatus Berkelbacteria bacterium CG10_big_fil_rev_8_21_14_0_10_41_12</name>
    <dbReference type="NCBI Taxonomy" id="1974513"/>
    <lineage>
        <taxon>Bacteria</taxon>
        <taxon>Candidatus Berkelbacteria</taxon>
    </lineage>
</organism>
<protein>
    <submittedName>
        <fullName evidence="1">Uncharacterized protein</fullName>
    </submittedName>
</protein>
<dbReference type="AlphaFoldDB" id="A0A2M6WXB1"/>
<dbReference type="Proteomes" id="UP000228596">
    <property type="component" value="Unassembled WGS sequence"/>
</dbReference>
<proteinExistence type="predicted"/>